<dbReference type="PANTHER" id="PTHR30349">
    <property type="entry name" value="PHAGE INTEGRASE-RELATED"/>
    <property type="match status" value="1"/>
</dbReference>
<proteinExistence type="inferred from homology"/>
<dbReference type="Pfam" id="PF02899">
    <property type="entry name" value="Phage_int_SAM_1"/>
    <property type="match status" value="1"/>
</dbReference>
<protein>
    <submittedName>
        <fullName evidence="9">Integrase</fullName>
    </submittedName>
</protein>
<evidence type="ECO:0000313" key="9">
    <source>
        <dbReference type="EMBL" id="OUP69260.1"/>
    </source>
</evidence>
<evidence type="ECO:0000256" key="2">
    <source>
        <dbReference type="ARBA" id="ARBA00008857"/>
    </source>
</evidence>
<dbReference type="InterPro" id="IPR013762">
    <property type="entry name" value="Integrase-like_cat_sf"/>
</dbReference>
<evidence type="ECO:0000259" key="7">
    <source>
        <dbReference type="PROSITE" id="PS51898"/>
    </source>
</evidence>
<comment type="function">
    <text evidence="1">Site-specific tyrosine recombinase, which acts by catalyzing the cutting and rejoining of the recombining DNA molecules.</text>
</comment>
<dbReference type="Gene3D" id="1.10.443.10">
    <property type="entry name" value="Intergrase catalytic core"/>
    <property type="match status" value="1"/>
</dbReference>
<comment type="similarity">
    <text evidence="2">Belongs to the 'phage' integrase family.</text>
</comment>
<dbReference type="Gene3D" id="1.10.150.130">
    <property type="match status" value="1"/>
</dbReference>
<sequence length="305" mass="34401">MISQAFGKITVSRIGKGISVMESKVQTQVITQKLLRQFAAYLRDQEKSCSTIAQYNRGLAALHRFLQGAPVTKHALIAWKEHLTRHYAAASVNAMLAAVNGFLSFCGWSDCRVKPLKIQRELFCREEQELSREEYLRLVRAAVQSGNERLSLVLQTICSTGIRVSELLFITAEAVRGGRAVVRCKGKTRYILLPERLRRALSAYLAKQKRAAGPVFITRTGKPLDRSNIWRDMKALCKRAGVKAGKVFPHNLRHLFARTFYSLEKDLSRLADILGHTNVSTTRIYTVESGAAHRRQMERMGLVIT</sequence>
<dbReference type="Pfam" id="PF00589">
    <property type="entry name" value="Phage_integrase"/>
    <property type="match status" value="1"/>
</dbReference>
<dbReference type="InterPro" id="IPR002104">
    <property type="entry name" value="Integrase_catalytic"/>
</dbReference>
<dbReference type="GO" id="GO:0006310">
    <property type="term" value="P:DNA recombination"/>
    <property type="evidence" value="ECO:0007669"/>
    <property type="project" value="UniProtKB-KW"/>
</dbReference>
<dbReference type="InterPro" id="IPR050090">
    <property type="entry name" value="Tyrosine_recombinase_XerCD"/>
</dbReference>
<reference evidence="10" key="1">
    <citation type="submission" date="2017-04" db="EMBL/GenBank/DDBJ databases">
        <title>Function of individual gut microbiota members based on whole genome sequencing of pure cultures obtained from chicken caecum.</title>
        <authorList>
            <person name="Medvecky M."/>
            <person name="Cejkova D."/>
            <person name="Polansky O."/>
            <person name="Karasova D."/>
            <person name="Kubasova T."/>
            <person name="Cizek A."/>
            <person name="Rychlik I."/>
        </authorList>
    </citation>
    <scope>NUCLEOTIDE SEQUENCE [LARGE SCALE GENOMIC DNA]</scope>
    <source>
        <strain evidence="10">An175</strain>
    </source>
</reference>
<feature type="domain" description="Tyr recombinase" evidence="7">
    <location>
        <begin position="125"/>
        <end position="299"/>
    </location>
</feature>
<dbReference type="GO" id="GO:0015074">
    <property type="term" value="P:DNA integration"/>
    <property type="evidence" value="ECO:0007669"/>
    <property type="project" value="UniProtKB-KW"/>
</dbReference>
<evidence type="ECO:0000256" key="3">
    <source>
        <dbReference type="ARBA" id="ARBA00022908"/>
    </source>
</evidence>
<dbReference type="InterPro" id="IPR011010">
    <property type="entry name" value="DNA_brk_join_enz"/>
</dbReference>
<comment type="caution">
    <text evidence="9">The sequence shown here is derived from an EMBL/GenBank/DDBJ whole genome shotgun (WGS) entry which is preliminary data.</text>
</comment>
<keyword evidence="5" id="KW-0233">DNA recombination</keyword>
<evidence type="ECO:0000313" key="10">
    <source>
        <dbReference type="Proteomes" id="UP000196386"/>
    </source>
</evidence>
<dbReference type="EMBL" id="NFKP01000010">
    <property type="protein sequence ID" value="OUP69260.1"/>
    <property type="molecule type" value="Genomic_DNA"/>
</dbReference>
<dbReference type="PROSITE" id="PS51898">
    <property type="entry name" value="TYR_RECOMBINASE"/>
    <property type="match status" value="1"/>
</dbReference>
<keyword evidence="3" id="KW-0229">DNA integration</keyword>
<dbReference type="InterPro" id="IPR044068">
    <property type="entry name" value="CB"/>
</dbReference>
<dbReference type="PANTHER" id="PTHR30349:SF89">
    <property type="entry name" value="INTEGRASE_RECOMBINASE"/>
    <property type="match status" value="1"/>
</dbReference>
<dbReference type="AlphaFoldDB" id="A0A1Y4MM08"/>
<dbReference type="InterPro" id="IPR004107">
    <property type="entry name" value="Integrase_SAM-like_N"/>
</dbReference>
<evidence type="ECO:0000256" key="6">
    <source>
        <dbReference type="PROSITE-ProRule" id="PRU01248"/>
    </source>
</evidence>
<name>A0A1Y4MM08_9FIRM</name>
<feature type="domain" description="Core-binding (CB)" evidence="8">
    <location>
        <begin position="29"/>
        <end position="107"/>
    </location>
</feature>
<evidence type="ECO:0000256" key="5">
    <source>
        <dbReference type="ARBA" id="ARBA00023172"/>
    </source>
</evidence>
<dbReference type="GO" id="GO:0003677">
    <property type="term" value="F:DNA binding"/>
    <property type="evidence" value="ECO:0007669"/>
    <property type="project" value="UniProtKB-UniRule"/>
</dbReference>
<dbReference type="Proteomes" id="UP000196386">
    <property type="component" value="Unassembled WGS sequence"/>
</dbReference>
<accession>A0A1Y4MM08</accession>
<dbReference type="SUPFAM" id="SSF56349">
    <property type="entry name" value="DNA breaking-rejoining enzymes"/>
    <property type="match status" value="1"/>
</dbReference>
<dbReference type="InterPro" id="IPR010998">
    <property type="entry name" value="Integrase_recombinase_N"/>
</dbReference>
<gene>
    <name evidence="9" type="ORF">B5F11_09205</name>
</gene>
<dbReference type="PROSITE" id="PS51900">
    <property type="entry name" value="CB"/>
    <property type="match status" value="1"/>
</dbReference>
<evidence type="ECO:0000259" key="8">
    <source>
        <dbReference type="PROSITE" id="PS51900"/>
    </source>
</evidence>
<evidence type="ECO:0000256" key="1">
    <source>
        <dbReference type="ARBA" id="ARBA00003283"/>
    </source>
</evidence>
<evidence type="ECO:0000256" key="4">
    <source>
        <dbReference type="ARBA" id="ARBA00023125"/>
    </source>
</evidence>
<organism evidence="9 10">
    <name type="scientific">Anaerotruncus colihominis</name>
    <dbReference type="NCBI Taxonomy" id="169435"/>
    <lineage>
        <taxon>Bacteria</taxon>
        <taxon>Bacillati</taxon>
        <taxon>Bacillota</taxon>
        <taxon>Clostridia</taxon>
        <taxon>Eubacteriales</taxon>
        <taxon>Oscillospiraceae</taxon>
        <taxon>Anaerotruncus</taxon>
    </lineage>
</organism>
<keyword evidence="4 6" id="KW-0238">DNA-binding</keyword>